<protein>
    <submittedName>
        <fullName evidence="2">Uncharacterized protein</fullName>
    </submittedName>
</protein>
<evidence type="ECO:0000256" key="1">
    <source>
        <dbReference type="SAM" id="Phobius"/>
    </source>
</evidence>
<organism evidence="2 3">
    <name type="scientific">Lentilactobacillus sunkii DSM 19904</name>
    <dbReference type="NCBI Taxonomy" id="1423808"/>
    <lineage>
        <taxon>Bacteria</taxon>
        <taxon>Bacillati</taxon>
        <taxon>Bacillota</taxon>
        <taxon>Bacilli</taxon>
        <taxon>Lactobacillales</taxon>
        <taxon>Lactobacillaceae</taxon>
        <taxon>Lentilactobacillus</taxon>
    </lineage>
</organism>
<keyword evidence="1" id="KW-0472">Membrane</keyword>
<dbReference type="EMBL" id="AZEA01000016">
    <property type="protein sequence ID" value="KRK87768.1"/>
    <property type="molecule type" value="Genomic_DNA"/>
</dbReference>
<dbReference type="AlphaFoldDB" id="A0A0R1KWY5"/>
<accession>A0A0R1KWY5</accession>
<dbReference type="PATRIC" id="fig|1423808.3.peg.833"/>
<comment type="caution">
    <text evidence="2">The sequence shown here is derived from an EMBL/GenBank/DDBJ whole genome shotgun (WGS) entry which is preliminary data.</text>
</comment>
<dbReference type="Proteomes" id="UP000051581">
    <property type="component" value="Unassembled WGS sequence"/>
</dbReference>
<reference evidence="2 3" key="1">
    <citation type="journal article" date="2015" name="Genome Announc.">
        <title>Expanding the biotechnology potential of lactobacilli through comparative genomics of 213 strains and associated genera.</title>
        <authorList>
            <person name="Sun Z."/>
            <person name="Harris H.M."/>
            <person name="McCann A."/>
            <person name="Guo C."/>
            <person name="Argimon S."/>
            <person name="Zhang W."/>
            <person name="Yang X."/>
            <person name="Jeffery I.B."/>
            <person name="Cooney J.C."/>
            <person name="Kagawa T.F."/>
            <person name="Liu W."/>
            <person name="Song Y."/>
            <person name="Salvetti E."/>
            <person name="Wrobel A."/>
            <person name="Rasinkangas P."/>
            <person name="Parkhill J."/>
            <person name="Rea M.C."/>
            <person name="O'Sullivan O."/>
            <person name="Ritari J."/>
            <person name="Douillard F.P."/>
            <person name="Paul Ross R."/>
            <person name="Yang R."/>
            <person name="Briner A.E."/>
            <person name="Felis G.E."/>
            <person name="de Vos W.M."/>
            <person name="Barrangou R."/>
            <person name="Klaenhammer T.R."/>
            <person name="Caufield P.W."/>
            <person name="Cui Y."/>
            <person name="Zhang H."/>
            <person name="O'Toole P.W."/>
        </authorList>
    </citation>
    <scope>NUCLEOTIDE SEQUENCE [LARGE SCALE GENOMIC DNA]</scope>
    <source>
        <strain evidence="2 3">DSM 19904</strain>
    </source>
</reference>
<proteinExistence type="predicted"/>
<feature type="transmembrane region" description="Helical" evidence="1">
    <location>
        <begin position="40"/>
        <end position="60"/>
    </location>
</feature>
<evidence type="ECO:0000313" key="3">
    <source>
        <dbReference type="Proteomes" id="UP000051581"/>
    </source>
</evidence>
<sequence length="67" mass="7673">MILMRINKNIPRDYQLWLSISGLAISILIFFGGHPVMFTILWWVQLILGVAALIGIVYFGQKALKNR</sequence>
<name>A0A0R1KWY5_9LACO</name>
<keyword evidence="3" id="KW-1185">Reference proteome</keyword>
<keyword evidence="1" id="KW-1133">Transmembrane helix</keyword>
<evidence type="ECO:0000313" key="2">
    <source>
        <dbReference type="EMBL" id="KRK87768.1"/>
    </source>
</evidence>
<keyword evidence="1" id="KW-0812">Transmembrane</keyword>
<feature type="transmembrane region" description="Helical" evidence="1">
    <location>
        <begin position="14"/>
        <end position="34"/>
    </location>
</feature>
<gene>
    <name evidence="2" type="ORF">FD17_GL000829</name>
</gene>